<comment type="caution">
    <text evidence="1">The sequence shown here is derived from an EMBL/GenBank/DDBJ whole genome shotgun (WGS) entry which is preliminary data.</text>
</comment>
<name>A0A0G0YSL4_9BACT</name>
<dbReference type="Proteomes" id="UP000034753">
    <property type="component" value="Unassembled WGS sequence"/>
</dbReference>
<dbReference type="PATRIC" id="fig|1618429.3.peg.872"/>
<dbReference type="EMBL" id="LCBN01000045">
    <property type="protein sequence ID" value="KKS12676.1"/>
    <property type="molecule type" value="Genomic_DNA"/>
</dbReference>
<accession>A0A0G0YSL4</accession>
<gene>
    <name evidence="1" type="ORF">UU67_C0045G0006</name>
</gene>
<proteinExistence type="predicted"/>
<organism evidence="1 2">
    <name type="scientific">Candidatus Daviesbacteria bacterium GW2011_GWB1_41_5</name>
    <dbReference type="NCBI Taxonomy" id="1618429"/>
    <lineage>
        <taxon>Bacteria</taxon>
        <taxon>Candidatus Daviesiibacteriota</taxon>
    </lineage>
</organism>
<protein>
    <submittedName>
        <fullName evidence="1">Uncharacterized protein</fullName>
    </submittedName>
</protein>
<dbReference type="AlphaFoldDB" id="A0A0G0YSL4"/>
<sequence>MLNIKELFWGTPEEINNDKRYSYLNNKKRLTPKEQRELGSLKGASRRLFLKRTAGIGTAGIAFGGGLGLLWALESEIKTDDLLNFEERYKDLLLQEKEEKLRVLWLSKIAQVLSRNTNFSGNRETLTENFFFVFSKRDYLEKYTSLPGSEPGGAEYSNGATIFIDNGISGTVVSVAKVSEMLRGTVFSPVRVMGIVCAHEMGHRTCLQSKKLNEPFLLPSGDGIMMMKVTETLGLTVRGVDAFDPNRPLNALSRLDETAAEIQAQKTYGIGYNTPGSPIREAPTLLFGILNLLDLLDMSYDSLITSARNNDPFGFLAEVSGKTGASLNYRDKIIHGLNISYSALDGDIEKTKGLIKDPAYKRS</sequence>
<evidence type="ECO:0000313" key="2">
    <source>
        <dbReference type="Proteomes" id="UP000034753"/>
    </source>
</evidence>
<reference evidence="1 2" key="1">
    <citation type="journal article" date="2015" name="Nature">
        <title>rRNA introns, odd ribosomes, and small enigmatic genomes across a large radiation of phyla.</title>
        <authorList>
            <person name="Brown C.T."/>
            <person name="Hug L.A."/>
            <person name="Thomas B.C."/>
            <person name="Sharon I."/>
            <person name="Castelle C.J."/>
            <person name="Singh A."/>
            <person name="Wilkins M.J."/>
            <person name="Williams K.H."/>
            <person name="Banfield J.F."/>
        </authorList>
    </citation>
    <scope>NUCLEOTIDE SEQUENCE [LARGE SCALE GENOMIC DNA]</scope>
</reference>
<evidence type="ECO:0000313" key="1">
    <source>
        <dbReference type="EMBL" id="KKS12676.1"/>
    </source>
</evidence>